<feature type="domain" description="Core-binding (CB)" evidence="7">
    <location>
        <begin position="1"/>
        <end position="84"/>
    </location>
</feature>
<dbReference type="InterPro" id="IPR002104">
    <property type="entry name" value="Integrase_catalytic"/>
</dbReference>
<dbReference type="PROSITE" id="PS51900">
    <property type="entry name" value="CB"/>
    <property type="match status" value="1"/>
</dbReference>
<dbReference type="Pfam" id="PF00589">
    <property type="entry name" value="Phage_integrase"/>
    <property type="match status" value="1"/>
</dbReference>
<evidence type="ECO:0000256" key="1">
    <source>
        <dbReference type="ARBA" id="ARBA00008857"/>
    </source>
</evidence>
<dbReference type="RefSeq" id="WP_047880537.1">
    <property type="nucleotide sequence ID" value="NZ_LDOT01000033.1"/>
</dbReference>
<dbReference type="NCBIfam" id="TIGR02249">
    <property type="entry name" value="integrase_gron"/>
    <property type="match status" value="1"/>
</dbReference>
<dbReference type="InterPro" id="IPR050090">
    <property type="entry name" value="Tyrosine_recombinase_XerCD"/>
</dbReference>
<feature type="domain" description="Tyr recombinase" evidence="6">
    <location>
        <begin position="101"/>
        <end position="314"/>
    </location>
</feature>
<dbReference type="EMBL" id="LDOT01000033">
    <property type="protein sequence ID" value="KLV03475.1"/>
    <property type="molecule type" value="Genomic_DNA"/>
</dbReference>
<accession>A0A0J1GUR4</accession>
<gene>
    <name evidence="8" type="ORF">ABT56_19235</name>
</gene>
<evidence type="ECO:0000259" key="7">
    <source>
        <dbReference type="PROSITE" id="PS51900"/>
    </source>
</evidence>
<evidence type="ECO:0000313" key="9">
    <source>
        <dbReference type="Proteomes" id="UP000036097"/>
    </source>
</evidence>
<sequence length="320" mass="37065">MTGSPFMQQVRTELRTRQYSIRTEKNYMYWVRYFIRFNDKRHPADMGNREIERFLNHLAINRDVSAATQNQALCALIFLYRFVIRRDIQGLKYSNTRKPKRIPIVLNNEEVSAIFQHLDGKYWLIAALLYGCGLRIQEALTLRIKDIDFTSKSILIFNGKGSKDQYTLLPEKLIAPLQSQIILVRQNHQKDLDDGAGKASLPPALLRKYKGALKLYGWQFLFPSSHRCVHPYDGYICRHHLHATAFSRKLREAVIASDIPKRVTAHTFRHSFATKLLENGTDIRTVQELLGHSDLRTTEIYPHVIGNRRAGTKSPVDFIV</sequence>
<dbReference type="GO" id="GO:0006310">
    <property type="term" value="P:DNA recombination"/>
    <property type="evidence" value="ECO:0007669"/>
    <property type="project" value="UniProtKB-KW"/>
</dbReference>
<dbReference type="Proteomes" id="UP000036097">
    <property type="component" value="Unassembled WGS sequence"/>
</dbReference>
<dbReference type="GO" id="GO:0003677">
    <property type="term" value="F:DNA binding"/>
    <property type="evidence" value="ECO:0007669"/>
    <property type="project" value="UniProtKB-UniRule"/>
</dbReference>
<dbReference type="InterPro" id="IPR011010">
    <property type="entry name" value="DNA_brk_join_enz"/>
</dbReference>
<keyword evidence="2" id="KW-0229">DNA integration</keyword>
<dbReference type="PROSITE" id="PS51898">
    <property type="entry name" value="TYR_RECOMBINASE"/>
    <property type="match status" value="1"/>
</dbReference>
<dbReference type="PANTHER" id="PTHR30349">
    <property type="entry name" value="PHAGE INTEGRASE-RELATED"/>
    <property type="match status" value="1"/>
</dbReference>
<protein>
    <submittedName>
        <fullName evidence="8">Integrase</fullName>
    </submittedName>
</protein>
<dbReference type="Gene3D" id="1.10.150.130">
    <property type="match status" value="1"/>
</dbReference>
<comment type="similarity">
    <text evidence="1">Belongs to the 'phage' integrase family.</text>
</comment>
<evidence type="ECO:0000313" key="8">
    <source>
        <dbReference type="EMBL" id="KLV03475.1"/>
    </source>
</evidence>
<evidence type="ECO:0000256" key="3">
    <source>
        <dbReference type="ARBA" id="ARBA00023125"/>
    </source>
</evidence>
<organism evidence="8 9">
    <name type="scientific">Photobacterium aquae</name>
    <dbReference type="NCBI Taxonomy" id="1195763"/>
    <lineage>
        <taxon>Bacteria</taxon>
        <taxon>Pseudomonadati</taxon>
        <taxon>Pseudomonadota</taxon>
        <taxon>Gammaproteobacteria</taxon>
        <taxon>Vibrionales</taxon>
        <taxon>Vibrionaceae</taxon>
        <taxon>Photobacterium</taxon>
    </lineage>
</organism>
<dbReference type="SUPFAM" id="SSF56349">
    <property type="entry name" value="DNA breaking-rejoining enzymes"/>
    <property type="match status" value="1"/>
</dbReference>
<evidence type="ECO:0000259" key="6">
    <source>
        <dbReference type="PROSITE" id="PS51898"/>
    </source>
</evidence>
<dbReference type="GO" id="GO:0015074">
    <property type="term" value="P:DNA integration"/>
    <property type="evidence" value="ECO:0007669"/>
    <property type="project" value="UniProtKB-KW"/>
</dbReference>
<dbReference type="InterPro" id="IPR010998">
    <property type="entry name" value="Integrase_recombinase_N"/>
</dbReference>
<dbReference type="PATRIC" id="fig|1195763.3.peg.4113"/>
<dbReference type="STRING" id="1195763.ABT56_19235"/>
<dbReference type="AlphaFoldDB" id="A0A0J1GUR4"/>
<dbReference type="InterPro" id="IPR011946">
    <property type="entry name" value="Integrase_integron-type"/>
</dbReference>
<evidence type="ECO:0000256" key="5">
    <source>
        <dbReference type="PROSITE-ProRule" id="PRU01248"/>
    </source>
</evidence>
<reference evidence="8 9" key="1">
    <citation type="submission" date="2015-05" db="EMBL/GenBank/DDBJ databases">
        <title>Photobacterium galathea sp. nov.</title>
        <authorList>
            <person name="Machado H."/>
            <person name="Gram L."/>
        </authorList>
    </citation>
    <scope>NUCLEOTIDE SEQUENCE [LARGE SCALE GENOMIC DNA]</scope>
    <source>
        <strain evidence="8 9">CGMCC 1.12159</strain>
    </source>
</reference>
<dbReference type="Gene3D" id="1.10.443.10">
    <property type="entry name" value="Intergrase catalytic core"/>
    <property type="match status" value="1"/>
</dbReference>
<dbReference type="InterPro" id="IPR013762">
    <property type="entry name" value="Integrase-like_cat_sf"/>
</dbReference>
<dbReference type="PANTHER" id="PTHR30349:SF64">
    <property type="entry name" value="PROPHAGE INTEGRASE INTD-RELATED"/>
    <property type="match status" value="1"/>
</dbReference>
<dbReference type="InterPro" id="IPR044068">
    <property type="entry name" value="CB"/>
</dbReference>
<keyword evidence="3 5" id="KW-0238">DNA-binding</keyword>
<comment type="caution">
    <text evidence="8">The sequence shown here is derived from an EMBL/GenBank/DDBJ whole genome shotgun (WGS) entry which is preliminary data.</text>
</comment>
<dbReference type="Pfam" id="PF13495">
    <property type="entry name" value="Phage_int_SAM_4"/>
    <property type="match status" value="1"/>
</dbReference>
<evidence type="ECO:0000256" key="4">
    <source>
        <dbReference type="ARBA" id="ARBA00023172"/>
    </source>
</evidence>
<keyword evidence="9" id="KW-1185">Reference proteome</keyword>
<dbReference type="InterPro" id="IPR004107">
    <property type="entry name" value="Integrase_SAM-like_N"/>
</dbReference>
<dbReference type="OrthoDB" id="9801717at2"/>
<proteinExistence type="inferred from homology"/>
<name>A0A0J1GUR4_9GAMM</name>
<keyword evidence="4" id="KW-0233">DNA recombination</keyword>
<evidence type="ECO:0000256" key="2">
    <source>
        <dbReference type="ARBA" id="ARBA00022908"/>
    </source>
</evidence>